<evidence type="ECO:0000259" key="2">
    <source>
        <dbReference type="PROSITE" id="PS50191"/>
    </source>
</evidence>
<dbReference type="EMBL" id="CYKH01000202">
    <property type="protein sequence ID" value="CUE83597.1"/>
    <property type="molecule type" value="Genomic_DNA"/>
</dbReference>
<name>A0A0S4IQ85_BODSA</name>
<evidence type="ECO:0000313" key="4">
    <source>
        <dbReference type="Proteomes" id="UP000051952"/>
    </source>
</evidence>
<dbReference type="InterPro" id="IPR053012">
    <property type="entry name" value="ER-organelle_contact"/>
</dbReference>
<dbReference type="AlphaFoldDB" id="A0A0S4IQ85"/>
<dbReference type="Proteomes" id="UP000051952">
    <property type="component" value="Unassembled WGS sequence"/>
</dbReference>
<dbReference type="Pfam" id="PF00650">
    <property type="entry name" value="CRAL_TRIO"/>
    <property type="match status" value="1"/>
</dbReference>
<accession>A0A0S4IQ85</accession>
<gene>
    <name evidence="3" type="ORF">BSAL_56735</name>
</gene>
<dbReference type="OrthoDB" id="43460at2759"/>
<dbReference type="PANTHER" id="PTHR46384:SF1">
    <property type="entry name" value="MOTILE SPERM DOMAIN-CONTAINING PROTEIN 2"/>
    <property type="match status" value="1"/>
</dbReference>
<dbReference type="InterPro" id="IPR036865">
    <property type="entry name" value="CRAL-TRIO_dom_sf"/>
</dbReference>
<dbReference type="InterPro" id="IPR001251">
    <property type="entry name" value="CRAL-TRIO_dom"/>
</dbReference>
<protein>
    <recommendedName>
        <fullName evidence="2">CRAL-TRIO domain-containing protein</fullName>
    </recommendedName>
</protein>
<feature type="domain" description="CRAL-TRIO" evidence="2">
    <location>
        <begin position="1"/>
        <end position="83"/>
    </location>
</feature>
<keyword evidence="4" id="KW-1185">Reference proteome</keyword>
<evidence type="ECO:0000256" key="1">
    <source>
        <dbReference type="SAM" id="MobiDB-lite"/>
    </source>
</evidence>
<feature type="region of interest" description="Disordered" evidence="1">
    <location>
        <begin position="295"/>
        <end position="322"/>
    </location>
</feature>
<dbReference type="PROSITE" id="PS50191">
    <property type="entry name" value="CRAL_TRIO"/>
    <property type="match status" value="1"/>
</dbReference>
<sequence>MGSTQSELLIALLSKYYPDLVGLVLIVDAPWATRQRVKTALASTATSSRARNLLQIVSKSDLQRFVDVTILPEDLGGRHALGSPQDFSEAVLRHWYATVSLVQQENAGAAFNGSRPLYIPTSAVVGNGAAPTSSFRAGGGGASRGPSSLRTNHNNVSGLTPRRTRFGASHTGTADAVTDDGMCSVISDTDVEILDDEDGTDTELSASAAAAGAAAGRAGIAGDLGASGPSSKGQLQQELREERDRRIALEHELTRLRLGMTIDPATATHLETALKHIHDELNVVIGEVITRSKATAAVSSLPSGSKRQSGGGNGMNSGGPSLHQLIELTDSQVLKVVQERQQVAAMKFATPPEDRSRSRGGCTMM</sequence>
<reference evidence="4" key="1">
    <citation type="submission" date="2015-09" db="EMBL/GenBank/DDBJ databases">
        <authorList>
            <consortium name="Pathogen Informatics"/>
        </authorList>
    </citation>
    <scope>NUCLEOTIDE SEQUENCE [LARGE SCALE GENOMIC DNA]</scope>
    <source>
        <strain evidence="4">Lake Konstanz</strain>
    </source>
</reference>
<feature type="compositionally biased region" description="Polar residues" evidence="1">
    <location>
        <begin position="149"/>
        <end position="158"/>
    </location>
</feature>
<dbReference type="SUPFAM" id="SSF52087">
    <property type="entry name" value="CRAL/TRIO domain"/>
    <property type="match status" value="1"/>
</dbReference>
<dbReference type="PANTHER" id="PTHR46384">
    <property type="entry name" value="MOTILE SPERM DOMAIN-CONTAINING PROTEIN 2"/>
    <property type="match status" value="1"/>
</dbReference>
<dbReference type="VEuPathDB" id="TriTrypDB:BSAL_56735"/>
<organism evidence="3 4">
    <name type="scientific">Bodo saltans</name>
    <name type="common">Flagellated protozoan</name>
    <dbReference type="NCBI Taxonomy" id="75058"/>
    <lineage>
        <taxon>Eukaryota</taxon>
        <taxon>Discoba</taxon>
        <taxon>Euglenozoa</taxon>
        <taxon>Kinetoplastea</taxon>
        <taxon>Metakinetoplastina</taxon>
        <taxon>Eubodonida</taxon>
        <taxon>Bodonidae</taxon>
        <taxon>Bodo</taxon>
    </lineage>
</organism>
<dbReference type="GO" id="GO:0140284">
    <property type="term" value="C:endoplasmic reticulum-endosome membrane contact site"/>
    <property type="evidence" value="ECO:0007669"/>
    <property type="project" value="TreeGrafter"/>
</dbReference>
<feature type="region of interest" description="Disordered" evidence="1">
    <location>
        <begin position="132"/>
        <end position="180"/>
    </location>
</feature>
<dbReference type="GO" id="GO:0012505">
    <property type="term" value="C:endomembrane system"/>
    <property type="evidence" value="ECO:0007669"/>
    <property type="project" value="TreeGrafter"/>
</dbReference>
<feature type="region of interest" description="Disordered" evidence="1">
    <location>
        <begin position="222"/>
        <end position="242"/>
    </location>
</feature>
<feature type="compositionally biased region" description="Polar residues" evidence="1">
    <location>
        <begin position="297"/>
        <end position="308"/>
    </location>
</feature>
<dbReference type="Gene3D" id="3.40.525.10">
    <property type="entry name" value="CRAL-TRIO lipid binding domain"/>
    <property type="match status" value="1"/>
</dbReference>
<proteinExistence type="predicted"/>
<evidence type="ECO:0000313" key="3">
    <source>
        <dbReference type="EMBL" id="CUE83597.1"/>
    </source>
</evidence>
<dbReference type="OMA" id="KADLPRY"/>